<dbReference type="InterPro" id="IPR001789">
    <property type="entry name" value="Sig_transdc_resp-reg_receiver"/>
</dbReference>
<dbReference type="EMBL" id="JAGTIS010000012">
    <property type="protein sequence ID" value="MBT8768415.1"/>
    <property type="molecule type" value="Genomic_DNA"/>
</dbReference>
<proteinExistence type="predicted"/>
<sequence>MIKIQLVDDERNVLSALQRLLHPQGWTLHLFDDPEAALAALGEHQYTAIVCDLKMPRLDGLTYLQFARQRQPDALRILLSAHGDRSTLMQAINRVEVYRFLSKPWEEYEIESALLAAVDLHRLRNENQRLLAQVRSQQNTLDRQRRELLRLEAEHPGLTRVCRDNDGAVLIEGYELDD</sequence>
<evidence type="ECO:0000256" key="2">
    <source>
        <dbReference type="PROSITE-ProRule" id="PRU00169"/>
    </source>
</evidence>
<name>A0ABS5XL41_9GAMM</name>
<keyword evidence="6" id="KW-1185">Reference proteome</keyword>
<dbReference type="PANTHER" id="PTHR44591:SF19">
    <property type="entry name" value="TWO-COMPONENT RESPONSE REGULATOR-RELATED"/>
    <property type="match status" value="1"/>
</dbReference>
<evidence type="ECO:0000256" key="3">
    <source>
        <dbReference type="SAM" id="Coils"/>
    </source>
</evidence>
<evidence type="ECO:0000256" key="1">
    <source>
        <dbReference type="ARBA" id="ARBA00022553"/>
    </source>
</evidence>
<accession>A0ABS5XL41</accession>
<evidence type="ECO:0000259" key="4">
    <source>
        <dbReference type="PROSITE" id="PS50110"/>
    </source>
</evidence>
<dbReference type="RefSeq" id="WP_215378727.1">
    <property type="nucleotide sequence ID" value="NZ_JAGTIS010000012.1"/>
</dbReference>
<dbReference type="SMART" id="SM00448">
    <property type="entry name" value="REC"/>
    <property type="match status" value="1"/>
</dbReference>
<dbReference type="Gene3D" id="3.40.50.2300">
    <property type="match status" value="1"/>
</dbReference>
<keyword evidence="3" id="KW-0175">Coiled coil</keyword>
<gene>
    <name evidence="5" type="ORF">J7302_20095</name>
</gene>
<comment type="caution">
    <text evidence="5">The sequence shown here is derived from an EMBL/GenBank/DDBJ whole genome shotgun (WGS) entry which is preliminary data.</text>
</comment>
<dbReference type="InterPro" id="IPR050595">
    <property type="entry name" value="Bact_response_regulator"/>
</dbReference>
<dbReference type="PROSITE" id="PS50110">
    <property type="entry name" value="RESPONSE_REGULATORY"/>
    <property type="match status" value="1"/>
</dbReference>
<dbReference type="CDD" id="cd17569">
    <property type="entry name" value="REC_HupR-like"/>
    <property type="match status" value="1"/>
</dbReference>
<protein>
    <submittedName>
        <fullName evidence="5">Response regulator</fullName>
    </submittedName>
</protein>
<dbReference type="Proteomes" id="UP001519667">
    <property type="component" value="Unassembled WGS sequence"/>
</dbReference>
<dbReference type="PANTHER" id="PTHR44591">
    <property type="entry name" value="STRESS RESPONSE REGULATOR PROTEIN 1"/>
    <property type="match status" value="1"/>
</dbReference>
<dbReference type="InterPro" id="IPR011006">
    <property type="entry name" value="CheY-like_superfamily"/>
</dbReference>
<feature type="coiled-coil region" evidence="3">
    <location>
        <begin position="120"/>
        <end position="154"/>
    </location>
</feature>
<feature type="modified residue" description="4-aspartylphosphate" evidence="2">
    <location>
        <position position="52"/>
    </location>
</feature>
<dbReference type="Pfam" id="PF00072">
    <property type="entry name" value="Response_reg"/>
    <property type="match status" value="1"/>
</dbReference>
<feature type="domain" description="Response regulatory" evidence="4">
    <location>
        <begin position="3"/>
        <end position="118"/>
    </location>
</feature>
<dbReference type="SUPFAM" id="SSF52172">
    <property type="entry name" value="CheY-like"/>
    <property type="match status" value="1"/>
</dbReference>
<evidence type="ECO:0000313" key="5">
    <source>
        <dbReference type="EMBL" id="MBT8768415.1"/>
    </source>
</evidence>
<evidence type="ECO:0000313" key="6">
    <source>
        <dbReference type="Proteomes" id="UP001519667"/>
    </source>
</evidence>
<organism evidence="5 6">
    <name type="scientific">Metapseudomonas boanensis</name>
    <dbReference type="NCBI Taxonomy" id="2822138"/>
    <lineage>
        <taxon>Bacteria</taxon>
        <taxon>Pseudomonadati</taxon>
        <taxon>Pseudomonadota</taxon>
        <taxon>Gammaproteobacteria</taxon>
        <taxon>Pseudomonadales</taxon>
        <taxon>Pseudomonadaceae</taxon>
        <taxon>Metapseudomonas</taxon>
    </lineage>
</organism>
<reference evidence="5 6" key="1">
    <citation type="submission" date="2021-04" db="EMBL/GenBank/DDBJ databases">
        <title>Pseudomonas boanensis sp. nov., a bacterium isolated from river water used for household purposes in Boane District, Mozambique.</title>
        <authorList>
            <person name="Nicklasson M."/>
            <person name="Martin-Rodriguez A.J."/>
            <person name="Thorell K."/>
            <person name="Neves L."/>
            <person name="Mussagy A."/>
            <person name="Rydberg H.A."/>
            <person name="Hernroth B."/>
            <person name="Svensson-Stadler L."/>
            <person name="Sjoling A."/>
        </authorList>
    </citation>
    <scope>NUCLEOTIDE SEQUENCE [LARGE SCALE GENOMIC DNA]</scope>
    <source>
        <strain evidence="5 6">DB1</strain>
    </source>
</reference>
<keyword evidence="1 2" id="KW-0597">Phosphoprotein</keyword>